<evidence type="ECO:0000313" key="1">
    <source>
        <dbReference type="EMBL" id="GBN87563.1"/>
    </source>
</evidence>
<protein>
    <submittedName>
        <fullName evidence="2">Uncharacterized protein</fullName>
    </submittedName>
</protein>
<dbReference type="EMBL" id="BGPR01021855">
    <property type="protein sequence ID" value="GBN87563.1"/>
    <property type="molecule type" value="Genomic_DNA"/>
</dbReference>
<keyword evidence="3" id="KW-1185">Reference proteome</keyword>
<evidence type="ECO:0000313" key="2">
    <source>
        <dbReference type="EMBL" id="GBN87572.1"/>
    </source>
</evidence>
<comment type="caution">
    <text evidence="2">The sequence shown here is derived from an EMBL/GenBank/DDBJ whole genome shotgun (WGS) entry which is preliminary data.</text>
</comment>
<organism evidence="2 3">
    <name type="scientific">Araneus ventricosus</name>
    <name type="common">Orbweaver spider</name>
    <name type="synonym">Epeira ventricosa</name>
    <dbReference type="NCBI Taxonomy" id="182803"/>
    <lineage>
        <taxon>Eukaryota</taxon>
        <taxon>Metazoa</taxon>
        <taxon>Ecdysozoa</taxon>
        <taxon>Arthropoda</taxon>
        <taxon>Chelicerata</taxon>
        <taxon>Arachnida</taxon>
        <taxon>Araneae</taxon>
        <taxon>Araneomorphae</taxon>
        <taxon>Entelegynae</taxon>
        <taxon>Araneoidea</taxon>
        <taxon>Araneidae</taxon>
        <taxon>Araneus</taxon>
    </lineage>
</organism>
<accession>A0A4Y2SH65</accession>
<proteinExistence type="predicted"/>
<reference evidence="2 3" key="1">
    <citation type="journal article" date="2019" name="Sci. Rep.">
        <title>Orb-weaving spider Araneus ventricosus genome elucidates the spidroin gene catalogue.</title>
        <authorList>
            <person name="Kono N."/>
            <person name="Nakamura H."/>
            <person name="Ohtoshi R."/>
            <person name="Moran D.A.P."/>
            <person name="Shinohara A."/>
            <person name="Yoshida Y."/>
            <person name="Fujiwara M."/>
            <person name="Mori M."/>
            <person name="Tomita M."/>
            <person name="Arakawa K."/>
        </authorList>
    </citation>
    <scope>NUCLEOTIDE SEQUENCE [LARGE SCALE GENOMIC DNA]</scope>
</reference>
<dbReference type="EMBL" id="BGPR01021858">
    <property type="protein sequence ID" value="GBN87572.1"/>
    <property type="molecule type" value="Genomic_DNA"/>
</dbReference>
<dbReference type="Proteomes" id="UP000499080">
    <property type="component" value="Unassembled WGS sequence"/>
</dbReference>
<sequence length="135" mass="14771">MRGATKKCSFGGNVSGLGLVGSKFLLTIFISTTIKTKVLEKQDGFQLNRLIRCLPGIQSHGVLVIKSRLQGSEGSKFETRFHQSTMVYVSLVHVKSDVDGQTSSLCCCAENWRRRAPAQILSSSSDYGSKRRGLS</sequence>
<evidence type="ECO:0000313" key="3">
    <source>
        <dbReference type="Proteomes" id="UP000499080"/>
    </source>
</evidence>
<gene>
    <name evidence="2" type="ORF">AVEN_149377_1</name>
    <name evidence="1" type="ORF">AVEN_192486_1</name>
</gene>
<dbReference type="AlphaFoldDB" id="A0A4Y2SH65"/>
<name>A0A4Y2SH65_ARAVE</name>